<feature type="domain" description="Post-SET" evidence="15">
    <location>
        <begin position="605"/>
        <end position="621"/>
    </location>
</feature>
<feature type="compositionally biased region" description="Basic and acidic residues" evidence="12">
    <location>
        <begin position="98"/>
        <end position="112"/>
    </location>
</feature>
<evidence type="ECO:0000256" key="2">
    <source>
        <dbReference type="ARBA" id="ARBA00004286"/>
    </source>
</evidence>
<evidence type="ECO:0000256" key="4">
    <source>
        <dbReference type="ARBA" id="ARBA00022454"/>
    </source>
</evidence>
<feature type="domain" description="WW" evidence="13">
    <location>
        <begin position="1053"/>
        <end position="1086"/>
    </location>
</feature>
<feature type="compositionally biased region" description="Polar residues" evidence="12">
    <location>
        <begin position="84"/>
        <end position="97"/>
    </location>
</feature>
<dbReference type="InterPro" id="IPR044437">
    <property type="entry name" value="SETD2/Set2_SET"/>
</dbReference>
<keyword evidence="11" id="KW-0175">Coiled coil</keyword>
<dbReference type="Gene3D" id="2.20.70.10">
    <property type="match status" value="1"/>
</dbReference>
<protein>
    <recommendedName>
        <fullName evidence="3">[histone H3]-lysine(36) N-trimethyltransferase</fullName>
        <ecNumber evidence="3">2.1.1.359</ecNumber>
    </recommendedName>
</protein>
<dbReference type="PANTHER" id="PTHR46711:SF1">
    <property type="entry name" value="HISTONE-LYSINE N-METHYLTRANSFERASE SETD2"/>
    <property type="match status" value="1"/>
</dbReference>
<dbReference type="GO" id="GO:0006355">
    <property type="term" value="P:regulation of DNA-templated transcription"/>
    <property type="evidence" value="ECO:0007669"/>
    <property type="project" value="InterPro"/>
</dbReference>
<dbReference type="InterPro" id="IPR001214">
    <property type="entry name" value="SET_dom"/>
</dbReference>
<keyword evidence="10" id="KW-0539">Nucleus</keyword>
<evidence type="ECO:0000256" key="10">
    <source>
        <dbReference type="ARBA" id="ARBA00023242"/>
    </source>
</evidence>
<feature type="region of interest" description="Disordered" evidence="12">
    <location>
        <begin position="1"/>
        <end position="112"/>
    </location>
</feature>
<evidence type="ECO:0000256" key="5">
    <source>
        <dbReference type="ARBA" id="ARBA00022603"/>
    </source>
</evidence>
<evidence type="ECO:0000259" key="13">
    <source>
        <dbReference type="PROSITE" id="PS50020"/>
    </source>
</evidence>
<evidence type="ECO:0000256" key="8">
    <source>
        <dbReference type="ARBA" id="ARBA00023015"/>
    </source>
</evidence>
<keyword evidence="4" id="KW-0158">Chromosome</keyword>
<dbReference type="SMART" id="SM00317">
    <property type="entry name" value="SET"/>
    <property type="match status" value="1"/>
</dbReference>
<dbReference type="InterPro" id="IPR046341">
    <property type="entry name" value="SET_dom_sf"/>
</dbReference>
<dbReference type="CDD" id="cd00201">
    <property type="entry name" value="WW"/>
    <property type="match status" value="1"/>
</dbReference>
<evidence type="ECO:0000256" key="3">
    <source>
        <dbReference type="ARBA" id="ARBA00012178"/>
    </source>
</evidence>
<dbReference type="SMART" id="SM00508">
    <property type="entry name" value="PostSET"/>
    <property type="match status" value="1"/>
</dbReference>
<keyword evidence="5" id="KW-0489">Methyltransferase</keyword>
<evidence type="ECO:0000259" key="14">
    <source>
        <dbReference type="PROSITE" id="PS50280"/>
    </source>
</evidence>
<evidence type="ECO:0000256" key="9">
    <source>
        <dbReference type="ARBA" id="ARBA00023163"/>
    </source>
</evidence>
<gene>
    <name evidence="17" type="ORF">CHIRRI_LOCUS8521</name>
</gene>
<dbReference type="GO" id="GO:0140955">
    <property type="term" value="F:histone H3K36 trimethyltransferase activity"/>
    <property type="evidence" value="ECO:0007669"/>
    <property type="project" value="UniProtKB-EC"/>
</dbReference>
<feature type="domain" description="AWS" evidence="16">
    <location>
        <begin position="426"/>
        <end position="479"/>
    </location>
</feature>
<dbReference type="InterPro" id="IPR038190">
    <property type="entry name" value="SRI_sf"/>
</dbReference>
<dbReference type="EC" id="2.1.1.359" evidence="3"/>
<feature type="compositionally biased region" description="Low complexity" evidence="12">
    <location>
        <begin position="29"/>
        <end position="43"/>
    </location>
</feature>
<feature type="coiled-coil region" evidence="11">
    <location>
        <begin position="1109"/>
        <end position="1136"/>
    </location>
</feature>
<dbReference type="InterPro" id="IPR042294">
    <property type="entry name" value="SETD2_animal"/>
</dbReference>
<dbReference type="InterPro" id="IPR036020">
    <property type="entry name" value="WW_dom_sf"/>
</dbReference>
<dbReference type="PROSITE" id="PS50020">
    <property type="entry name" value="WW_DOMAIN_2"/>
    <property type="match status" value="1"/>
</dbReference>
<feature type="region of interest" description="Disordered" evidence="12">
    <location>
        <begin position="1223"/>
        <end position="1247"/>
    </location>
</feature>
<evidence type="ECO:0000256" key="12">
    <source>
        <dbReference type="SAM" id="MobiDB-lite"/>
    </source>
</evidence>
<dbReference type="Gene3D" id="1.10.1740.100">
    <property type="entry name" value="Set2, Rpb1 interacting domain"/>
    <property type="match status" value="1"/>
</dbReference>
<feature type="region of interest" description="Disordered" evidence="12">
    <location>
        <begin position="830"/>
        <end position="850"/>
    </location>
</feature>
<accession>A0A9N9WUB8</accession>
<evidence type="ECO:0000313" key="17">
    <source>
        <dbReference type="EMBL" id="CAG9805652.1"/>
    </source>
</evidence>
<dbReference type="PROSITE" id="PS50280">
    <property type="entry name" value="SET"/>
    <property type="match status" value="1"/>
</dbReference>
<proteinExistence type="predicted"/>
<name>A0A9N9WUB8_9DIPT</name>
<dbReference type="SMART" id="SM00570">
    <property type="entry name" value="AWS"/>
    <property type="match status" value="1"/>
</dbReference>
<dbReference type="Gene3D" id="2.170.270.10">
    <property type="entry name" value="SET domain"/>
    <property type="match status" value="1"/>
</dbReference>
<dbReference type="PANTHER" id="PTHR46711">
    <property type="entry name" value="HISTONE-LYSINE N-METHYLTRANSFERASE SETD2"/>
    <property type="match status" value="1"/>
</dbReference>
<feature type="compositionally biased region" description="Polar residues" evidence="12">
    <location>
        <begin position="48"/>
        <end position="68"/>
    </location>
</feature>
<dbReference type="Pfam" id="PF08236">
    <property type="entry name" value="SRI"/>
    <property type="match status" value="1"/>
</dbReference>
<reference evidence="17" key="1">
    <citation type="submission" date="2022-01" db="EMBL/GenBank/DDBJ databases">
        <authorList>
            <person name="King R."/>
        </authorList>
    </citation>
    <scope>NUCLEOTIDE SEQUENCE</scope>
</reference>
<evidence type="ECO:0000259" key="15">
    <source>
        <dbReference type="PROSITE" id="PS50868"/>
    </source>
</evidence>
<dbReference type="PROSITE" id="PS50868">
    <property type="entry name" value="POST_SET"/>
    <property type="match status" value="1"/>
</dbReference>
<dbReference type="GO" id="GO:0005694">
    <property type="term" value="C:chromosome"/>
    <property type="evidence" value="ECO:0007669"/>
    <property type="project" value="UniProtKB-SubCell"/>
</dbReference>
<evidence type="ECO:0000256" key="6">
    <source>
        <dbReference type="ARBA" id="ARBA00022679"/>
    </source>
</evidence>
<dbReference type="PROSITE" id="PS51215">
    <property type="entry name" value="AWS"/>
    <property type="match status" value="1"/>
</dbReference>
<dbReference type="SUPFAM" id="SSF51045">
    <property type="entry name" value="WW domain"/>
    <property type="match status" value="1"/>
</dbReference>
<reference evidence="17" key="2">
    <citation type="submission" date="2022-10" db="EMBL/GenBank/DDBJ databases">
        <authorList>
            <consortium name="ENA_rothamsted_submissions"/>
            <consortium name="culmorum"/>
            <person name="King R."/>
        </authorList>
    </citation>
    <scope>NUCLEOTIDE SEQUENCE</scope>
</reference>
<dbReference type="SUPFAM" id="SSF82199">
    <property type="entry name" value="SET domain"/>
    <property type="match status" value="1"/>
</dbReference>
<comment type="subcellular location">
    <subcellularLocation>
        <location evidence="2">Chromosome</location>
    </subcellularLocation>
    <subcellularLocation>
        <location evidence="1">Nucleus</location>
    </subcellularLocation>
</comment>
<evidence type="ECO:0000256" key="1">
    <source>
        <dbReference type="ARBA" id="ARBA00004123"/>
    </source>
</evidence>
<keyword evidence="6" id="KW-0808">Transferase</keyword>
<dbReference type="Pfam" id="PF17907">
    <property type="entry name" value="AWS"/>
    <property type="match status" value="1"/>
</dbReference>
<dbReference type="SMART" id="SM00456">
    <property type="entry name" value="WW"/>
    <property type="match status" value="1"/>
</dbReference>
<dbReference type="InterPro" id="IPR006560">
    <property type="entry name" value="AWS_dom"/>
</dbReference>
<sequence length="1439" mass="167169">MERKTRSGKVIVEIKSPAKRGRKKKSDISESSSSEQIQQQVVRRSSRGKPQSDTSSSQLDVSVLESSNLSTALIEESTESSISDTQNIQESSKQNEFTSKEEKMDNFNENEEKKAEVAIKCLEIKLIDCCLHEKVNKSTEKDKKLQEQVQSEDVEMIEIKEEVIDSSNIEQKQLEEVPQVQTSSIDENEPEISVVSVEIEAINPKQADEEPIQIKEEPQENSETITIIDNSSNDNLEKMDVQEVSLIESKDEDIKIENIEVNLTLNDTENAEIKEADVVPKVISEPETNVVKEEAKPIEELEEFSFLRRSRRLKSIYMETPVIKTEDIVMAKENALIAQEAAKLKARNKKLAEMEAEEILKKSNDSVQIKDDEMKGIEGSQVIKQEPVIIPESFDVKQCDERLSQFITIKDNIYMKSSDKVICKVNKTMKCDCTMTEEDLKNGEMGCRYNCINRLLFIECSSKCRCGEFCDNQQFQRYNYSPVSVFRTEKKGFGIRADDDIPPETFIIEYVGEVLNNKQFDKRAKKYSKDKNRHYYFMALRSNAVIDATVKGNISRFINHSCDPNAMTQKWTVNGELRVGFFSIRDIRRGEEITFDYQFQRYGKEAQKCYCESENCRGWIGENPESEEELEIEIDDSKAKKGKPKKVIVKKGKVKAEKSEIDEQEPIKEDEIDEPVSEEKEEIKKEVVKIVRKVKKRQDPLEDLEIEEEINDLTNLGLKNRAHTIRLARLIVRAKNTDARSRLLQILISGEFPCRRLFLDYNGLRLLHSWMCDISIKSSIPDIYLCIELMSALDLLPITNKTVLRDSKILERVEKWRNIDLEKKKLSKEEKKQAKADKKKNKAASKFQQDTSIEQKSEESIFIRTFDVLEELPTTKLLLKETASELLRKWEVLKEDFRIPKKQKQEIMIEHEREAGMEEWQEINKIDSIDNDRYKNRFGEDSFTANNNKNFNSSYKKTIGPVERQQRRQMYAMKVAQEELETRMATLHDNNCALFGLPTNTHPMMVPVRVNRVTGEYCNLMGQTVPVPPNHHNFKYEPLTLSTNTEDYHLPPIDLPDHWKYAIDKFGRIYYYHEKIRQPQWEAPIKLLPLHVNSDDEYDYELDSDESETETEDEEEEELKELLAMLKKKKQLMQSQSTNLPSNDMITEEEDLEKKIMNNMLSNPPDQAIKLSQLPAKKCLKKKSRRGLSTMKFIRPRTEEDKLYGRTETKRYKEVKEKLRRDKKRRMLLGEQHAEHSGDEDEEDSSLNEASLAKIVDELDIINKSKQLDKMRKIKKEAEVIKKKESPIDPSKLKKPAKPVPQISPADQLIIKKQFRDEIKEEIMKYLLPYRDDACIIGKITSVEDYNSLVHKLTFSVLTKESKHCAQSNSILKATDSVKGKTKEYIKKYMAKFEGSYQRKSDEQDYESILSKLQYVSTNDFLTRAKFSQNSFKKVDYLH</sequence>
<evidence type="ECO:0000256" key="11">
    <source>
        <dbReference type="SAM" id="Coils"/>
    </source>
</evidence>
<dbReference type="InterPro" id="IPR003616">
    <property type="entry name" value="Post-SET_dom"/>
</dbReference>
<dbReference type="Pfam" id="PF00856">
    <property type="entry name" value="SET"/>
    <property type="match status" value="1"/>
</dbReference>
<evidence type="ECO:0000256" key="7">
    <source>
        <dbReference type="ARBA" id="ARBA00022691"/>
    </source>
</evidence>
<dbReference type="InterPro" id="IPR013257">
    <property type="entry name" value="SRI"/>
</dbReference>
<keyword evidence="9" id="KW-0804">Transcription</keyword>
<dbReference type="GO" id="GO:0032259">
    <property type="term" value="P:methylation"/>
    <property type="evidence" value="ECO:0007669"/>
    <property type="project" value="UniProtKB-KW"/>
</dbReference>
<keyword evidence="7" id="KW-0949">S-adenosyl-L-methionine</keyword>
<evidence type="ECO:0000259" key="16">
    <source>
        <dbReference type="PROSITE" id="PS51215"/>
    </source>
</evidence>
<dbReference type="GO" id="GO:0005634">
    <property type="term" value="C:nucleus"/>
    <property type="evidence" value="ECO:0007669"/>
    <property type="project" value="UniProtKB-SubCell"/>
</dbReference>
<dbReference type="InterPro" id="IPR001202">
    <property type="entry name" value="WW_dom"/>
</dbReference>
<dbReference type="Proteomes" id="UP001153620">
    <property type="component" value="Chromosome 2"/>
</dbReference>
<dbReference type="CDD" id="cd19172">
    <property type="entry name" value="SET_SETD2"/>
    <property type="match status" value="1"/>
</dbReference>
<dbReference type="OrthoDB" id="308383at2759"/>
<keyword evidence="8" id="KW-0805">Transcription regulation</keyword>
<dbReference type="EMBL" id="OU895878">
    <property type="protein sequence ID" value="CAG9805652.1"/>
    <property type="molecule type" value="Genomic_DNA"/>
</dbReference>
<feature type="domain" description="SET" evidence="14">
    <location>
        <begin position="481"/>
        <end position="598"/>
    </location>
</feature>
<evidence type="ECO:0000313" key="18">
    <source>
        <dbReference type="Proteomes" id="UP001153620"/>
    </source>
</evidence>
<feature type="compositionally biased region" description="Low complexity" evidence="12">
    <location>
        <begin position="69"/>
        <end position="83"/>
    </location>
</feature>
<organism evidence="17 18">
    <name type="scientific">Chironomus riparius</name>
    <dbReference type="NCBI Taxonomy" id="315576"/>
    <lineage>
        <taxon>Eukaryota</taxon>
        <taxon>Metazoa</taxon>
        <taxon>Ecdysozoa</taxon>
        <taxon>Arthropoda</taxon>
        <taxon>Hexapoda</taxon>
        <taxon>Insecta</taxon>
        <taxon>Pterygota</taxon>
        <taxon>Neoptera</taxon>
        <taxon>Endopterygota</taxon>
        <taxon>Diptera</taxon>
        <taxon>Nematocera</taxon>
        <taxon>Chironomoidea</taxon>
        <taxon>Chironomidae</taxon>
        <taxon>Chironominae</taxon>
        <taxon>Chironomus</taxon>
    </lineage>
</organism>
<keyword evidence="18" id="KW-1185">Reference proteome</keyword>